<dbReference type="EMBL" id="CP155447">
    <property type="protein sequence ID" value="XBH03975.1"/>
    <property type="molecule type" value="Genomic_DNA"/>
</dbReference>
<dbReference type="AlphaFoldDB" id="A0AAU7CFQ0"/>
<organism evidence="1">
    <name type="scientific">Singulisphaera sp. Ch08</name>
    <dbReference type="NCBI Taxonomy" id="3120278"/>
    <lineage>
        <taxon>Bacteria</taxon>
        <taxon>Pseudomonadati</taxon>
        <taxon>Planctomycetota</taxon>
        <taxon>Planctomycetia</taxon>
        <taxon>Isosphaerales</taxon>
        <taxon>Isosphaeraceae</taxon>
        <taxon>Singulisphaera</taxon>
    </lineage>
</organism>
<accession>A0AAU7CFQ0</accession>
<protein>
    <submittedName>
        <fullName evidence="1">Uncharacterized protein</fullName>
    </submittedName>
</protein>
<evidence type="ECO:0000313" key="1">
    <source>
        <dbReference type="EMBL" id="XBH03975.1"/>
    </source>
</evidence>
<gene>
    <name evidence="1" type="ORF">V5E97_37605</name>
</gene>
<reference evidence="1" key="1">
    <citation type="submission" date="2024-05" db="EMBL/GenBank/DDBJ databases">
        <title>Planctomycetes of the genus Singulisphaera possess chitinolytic capabilities.</title>
        <authorList>
            <person name="Ivanova A."/>
        </authorList>
    </citation>
    <scope>NUCLEOTIDE SEQUENCE</scope>
    <source>
        <strain evidence="1">Ch08T</strain>
    </source>
</reference>
<dbReference type="RefSeq" id="WP_406696719.1">
    <property type="nucleotide sequence ID" value="NZ_CP155447.1"/>
</dbReference>
<sequence>MDTSGEVYDSPAFGRLYGLNAQRFDEYFVVNVALDEGGRFRAVTAFGTFPVDHPDIERGHRFSKGSWWSTSDLARYPKPPFLLTDDTTFHLVYHGTVTLLPVQDMADMIRGQSEYYGEYDIPIVANRWFGMVRVVDRDTDHAQLWAFSNQELTLSERIDDLRCASGNDGDEFGSIVIPPDVCEPAK</sequence>
<name>A0AAU7CFQ0_9BACT</name>
<proteinExistence type="predicted"/>